<protein>
    <submittedName>
        <fullName evidence="1">Uncharacterized protein</fullName>
    </submittedName>
</protein>
<sequence length="772" mass="89747">MNIDGTSEKKSFLKDCTNDVLIFGIIAKIYCPKHVGIQINQIIAQLSSQEISFPVASKNISNLITDYSLAYQVWLSILNRNPLSLLSSREYQVIKKIVELFQLYESQSSLFNYLFIVINNFQKNNLNLKLLHDILDLHSRFTSQLPASELLELTIELVKVLPMRYDQDKIVKEPLPVTEEDIYTKSFPPSWCIPHESIQSNRLLNKDKESDSEGENLEMAPKIDQSYVKSTEIVPCKGFPLYLTNSIGKSYSVGSEGDNYTVERESHHMYSNMLQIMFDKFENLVIKDDHFDAVLSLGAIAGIRQRILFHELYGDIWPHFDKIVNNQRKLQQQRKMQIVEQRLLTQKQQTTSISKKKRLDYFISNIKRQPLDDRDLLNTFSSATLDSRCRSSIGKVLKSQYRAASELEAYLRSMPDFDLSEYQTFSMANAPISFKYESTISACVLLEEILSNLPHMAWFFDKVIPRTRFISLDSLSSISMICDNSLANALYYYARCIKLLFKFLPLDPPDNQEFIHYAGEYVPLSRKSGSANKSNEIIDNNNINENLDYEEDEEYCISDPYIDMYKSDYMKNESNNNAERTIFDDFFASQPDQIHIDTYLPQVDNENKQNKSMKKSAPFFNFKEDRYFAAIENFVFYLNKKYDYPLNKSFQVSLSQKFIKESIVDYNQIYKLEEMIGDVMDRFGSNTKYFVDFCYTAQRLSAMASAIRASNEWKNIKKLLLKYGTISSARSEVLKENFPRYLFDARQKLHFPSFARIDFSVETNEVRITPLG</sequence>
<evidence type="ECO:0000313" key="2">
    <source>
        <dbReference type="Proteomes" id="UP001470230"/>
    </source>
</evidence>
<organism evidence="1 2">
    <name type="scientific">Tritrichomonas musculus</name>
    <dbReference type="NCBI Taxonomy" id="1915356"/>
    <lineage>
        <taxon>Eukaryota</taxon>
        <taxon>Metamonada</taxon>
        <taxon>Parabasalia</taxon>
        <taxon>Tritrichomonadida</taxon>
        <taxon>Tritrichomonadidae</taxon>
        <taxon>Tritrichomonas</taxon>
    </lineage>
</organism>
<name>A0ABR2K8E3_9EUKA</name>
<dbReference type="EMBL" id="JAPFFF010000006">
    <property type="protein sequence ID" value="KAK8887384.1"/>
    <property type="molecule type" value="Genomic_DNA"/>
</dbReference>
<dbReference type="Proteomes" id="UP001470230">
    <property type="component" value="Unassembled WGS sequence"/>
</dbReference>
<gene>
    <name evidence="1" type="ORF">M9Y10_038424</name>
</gene>
<proteinExistence type="predicted"/>
<reference evidence="1 2" key="1">
    <citation type="submission" date="2024-04" db="EMBL/GenBank/DDBJ databases">
        <title>Tritrichomonas musculus Genome.</title>
        <authorList>
            <person name="Alves-Ferreira E."/>
            <person name="Grigg M."/>
            <person name="Lorenzi H."/>
            <person name="Galac M."/>
        </authorList>
    </citation>
    <scope>NUCLEOTIDE SEQUENCE [LARGE SCALE GENOMIC DNA]</scope>
    <source>
        <strain evidence="1 2">EAF2021</strain>
    </source>
</reference>
<evidence type="ECO:0000313" key="1">
    <source>
        <dbReference type="EMBL" id="KAK8887384.1"/>
    </source>
</evidence>
<comment type="caution">
    <text evidence="1">The sequence shown here is derived from an EMBL/GenBank/DDBJ whole genome shotgun (WGS) entry which is preliminary data.</text>
</comment>
<accession>A0ABR2K8E3</accession>
<keyword evidence="2" id="KW-1185">Reference proteome</keyword>